<dbReference type="Proteomes" id="UP000494245">
    <property type="component" value="Unassembled WGS sequence"/>
</dbReference>
<dbReference type="SUPFAM" id="SSF53335">
    <property type="entry name" value="S-adenosyl-L-methionine-dependent methyltransferases"/>
    <property type="match status" value="1"/>
</dbReference>
<comment type="caution">
    <text evidence="1">The sequence shown here is derived from an EMBL/GenBank/DDBJ whole genome shotgun (WGS) entry which is preliminary data.</text>
</comment>
<dbReference type="InterPro" id="IPR029063">
    <property type="entry name" value="SAM-dependent_MTases_sf"/>
</dbReference>
<proteinExistence type="predicted"/>
<name>A0A6V8LWY8_9BACT</name>
<dbReference type="PANTHER" id="PTHR14614:SF132">
    <property type="entry name" value="PROTEIN-LYSINE METHYLTRANSFERASE C42C1.13"/>
    <property type="match status" value="1"/>
</dbReference>
<accession>A0A6V8LWY8</accession>
<evidence type="ECO:0008006" key="3">
    <source>
        <dbReference type="Google" id="ProtNLM"/>
    </source>
</evidence>
<dbReference type="AlphaFoldDB" id="A0A6V8LWY8"/>
<evidence type="ECO:0000313" key="1">
    <source>
        <dbReference type="EMBL" id="GFK95101.1"/>
    </source>
</evidence>
<evidence type="ECO:0000313" key="2">
    <source>
        <dbReference type="Proteomes" id="UP000494245"/>
    </source>
</evidence>
<dbReference type="Pfam" id="PF10294">
    <property type="entry name" value="Methyltransf_16"/>
    <property type="match status" value="1"/>
</dbReference>
<reference evidence="1 2" key="2">
    <citation type="submission" date="2020-05" db="EMBL/GenBank/DDBJ databases">
        <title>Draft genome sequence of Desulfovibrio sp. strainFSS-1.</title>
        <authorList>
            <person name="Shimoshige H."/>
            <person name="Kobayashi H."/>
            <person name="Maekawa T."/>
        </authorList>
    </citation>
    <scope>NUCLEOTIDE SEQUENCE [LARGE SCALE GENOMIC DNA]</scope>
    <source>
        <strain evidence="1 2">SIID29052-01</strain>
    </source>
</reference>
<organism evidence="1 2">
    <name type="scientific">Fundidesulfovibrio magnetotacticus</name>
    <dbReference type="NCBI Taxonomy" id="2730080"/>
    <lineage>
        <taxon>Bacteria</taxon>
        <taxon>Pseudomonadati</taxon>
        <taxon>Thermodesulfobacteriota</taxon>
        <taxon>Desulfovibrionia</taxon>
        <taxon>Desulfovibrionales</taxon>
        <taxon>Desulfovibrionaceae</taxon>
        <taxon>Fundidesulfovibrio</taxon>
    </lineage>
</organism>
<dbReference type="Gene3D" id="3.40.50.150">
    <property type="entry name" value="Vaccinia Virus protein VP39"/>
    <property type="match status" value="1"/>
</dbReference>
<gene>
    <name evidence="1" type="ORF">NNJEOMEG_02955</name>
</gene>
<dbReference type="InterPro" id="IPR019410">
    <property type="entry name" value="Methyltransf_16"/>
</dbReference>
<dbReference type="RefSeq" id="WP_173085826.1">
    <property type="nucleotide sequence ID" value="NZ_BLTE01000014.1"/>
</dbReference>
<keyword evidence="2" id="KW-1185">Reference proteome</keyword>
<dbReference type="EMBL" id="BLTE01000014">
    <property type="protein sequence ID" value="GFK95101.1"/>
    <property type="molecule type" value="Genomic_DNA"/>
</dbReference>
<reference evidence="1 2" key="1">
    <citation type="submission" date="2020-04" db="EMBL/GenBank/DDBJ databases">
        <authorList>
            <consortium name="Desulfovibrio sp. FSS-1 genome sequencing consortium"/>
            <person name="Shimoshige H."/>
            <person name="Kobayashi H."/>
            <person name="Maekawa T."/>
        </authorList>
    </citation>
    <scope>NUCLEOTIDE SEQUENCE [LARGE SCALE GENOMIC DNA]</scope>
    <source>
        <strain evidence="1 2">SIID29052-01</strain>
    </source>
</reference>
<sequence>MHADPRILELALAPEASLDDLLALAGSRHPVRFESVCLGDMTLDLLQIADLSAYIDRLVETARPGERLVLPFWAKLWPASLPLAMLISRLRPGPGDRLVELGAGLGLCGLTGAKRGYRALITDIEPEALLFIRAAILKNGLDHTAKVGYLNIADARCDEQFEVIAMSEALYLPALHEPLAAFLAGHLSEAPGAQALISCDRCREAAPFFAQASKAFSIQRTQASCRSGEETQTSVLFRMQKKAHA</sequence>
<dbReference type="PANTHER" id="PTHR14614">
    <property type="entry name" value="HEPATOCELLULAR CARCINOMA-ASSOCIATED ANTIGEN"/>
    <property type="match status" value="1"/>
</dbReference>
<protein>
    <recommendedName>
        <fullName evidence="3">Methyltransferase</fullName>
    </recommendedName>
</protein>